<keyword evidence="4" id="KW-0479">Metal-binding</keyword>
<dbReference type="EC" id="2.7.7.7" evidence="4"/>
<keyword evidence="4" id="KW-0238">DNA-binding</keyword>
<dbReference type="InterPro" id="IPR036775">
    <property type="entry name" value="DNA_pol_Y-fam_lit_finger_sf"/>
</dbReference>
<feature type="binding site" evidence="4">
    <location>
        <position position="12"/>
    </location>
    <ligand>
        <name>Mg(2+)</name>
        <dbReference type="ChEBI" id="CHEBI:18420"/>
    </ligand>
</feature>
<dbReference type="PANTHER" id="PTHR11076:SF33">
    <property type="entry name" value="DNA POLYMERASE KAPPA"/>
    <property type="match status" value="1"/>
</dbReference>
<comment type="caution">
    <text evidence="6">The sequence shown here is derived from an EMBL/GenBank/DDBJ whole genome shotgun (WGS) entry which is preliminary data.</text>
</comment>
<dbReference type="PROSITE" id="PS50173">
    <property type="entry name" value="UMUC"/>
    <property type="match status" value="1"/>
</dbReference>
<dbReference type="Gene3D" id="1.10.150.20">
    <property type="entry name" value="5' to 3' exonuclease, C-terminal subdomain"/>
    <property type="match status" value="1"/>
</dbReference>
<feature type="active site" evidence="4">
    <location>
        <position position="107"/>
    </location>
</feature>
<dbReference type="GO" id="GO:0003887">
    <property type="term" value="F:DNA-directed DNA polymerase activity"/>
    <property type="evidence" value="ECO:0007669"/>
    <property type="project" value="UniProtKB-UniRule"/>
</dbReference>
<keyword evidence="7" id="KW-1185">Reference proteome</keyword>
<dbReference type="InterPro" id="IPR017961">
    <property type="entry name" value="DNA_pol_Y-fam_little_finger"/>
</dbReference>
<protein>
    <recommendedName>
        <fullName evidence="4">DNA polymerase IV</fullName>
        <shortName evidence="4">Pol IV</shortName>
        <ecNumber evidence="4">2.7.7.7</ecNumber>
    </recommendedName>
</protein>
<gene>
    <name evidence="6" type="primary">dinB_1</name>
    <name evidence="4" type="synonym">dinB</name>
    <name evidence="6" type="ORF">AFE02nite_03230</name>
</gene>
<dbReference type="InterPro" id="IPR024728">
    <property type="entry name" value="PolY_HhH_motif"/>
</dbReference>
<dbReference type="Pfam" id="PF11799">
    <property type="entry name" value="IMS_C"/>
    <property type="match status" value="1"/>
</dbReference>
<keyword evidence="4" id="KW-0239">DNA-directed DNA polymerase</keyword>
<comment type="subcellular location">
    <subcellularLocation>
        <location evidence="4">Cytoplasm</location>
    </subcellularLocation>
</comment>
<evidence type="ECO:0000256" key="4">
    <source>
        <dbReference type="HAMAP-Rule" id="MF_01113"/>
    </source>
</evidence>
<sequence>MPTGGATILHADLDAFYASVEQLLNPALRGRPVAVGGGPTGGVVLAASYEAKRFGVSGGMPGWRAARLCPELLFVRGHFAEYQQLGDAVMAIFGDVTPLVERISIDEAFLDVSGATHLFGPAAAIGRDIRARVRAEVGLPISVGAARTKHLAKIASQVAKPDGLVVVEPGTEREFLDPLPVSLVWGVGPVTQARLADLGVRTIGDLAQTPSRAVERLLGHAVGSKLSAMARDDDARRIVTARHAGSVGAQSALGRRAPDPETIRSVLAHLAERVARRLRDKGRAGRTVTVRVRFAGLRSVTRSRTLAQPVATTLTLTEIAERLTQAALADQPSGTEITLLAISVSNLAEQRVLQLELDLEPDDPWRPGSPTGAARRAVDGSLDTIRHRFGNDAAGYLPALMGDLRSVPDAFRELAEHDL</sequence>
<keyword evidence="4" id="KW-0234">DNA repair</keyword>
<dbReference type="Proteomes" id="UP000321484">
    <property type="component" value="Unassembled WGS sequence"/>
</dbReference>
<evidence type="ECO:0000256" key="3">
    <source>
        <dbReference type="ARBA" id="ARBA00049244"/>
    </source>
</evidence>
<organism evidence="6 7">
    <name type="scientific">Actinotalea fermentans</name>
    <dbReference type="NCBI Taxonomy" id="43671"/>
    <lineage>
        <taxon>Bacteria</taxon>
        <taxon>Bacillati</taxon>
        <taxon>Actinomycetota</taxon>
        <taxon>Actinomycetes</taxon>
        <taxon>Micrococcales</taxon>
        <taxon>Cellulomonadaceae</taxon>
        <taxon>Actinotalea</taxon>
    </lineage>
</organism>
<name>A0A511YTR6_9CELL</name>
<keyword evidence="4" id="KW-0548">Nucleotidyltransferase</keyword>
<evidence type="ECO:0000313" key="6">
    <source>
        <dbReference type="EMBL" id="GEN78589.1"/>
    </source>
</evidence>
<dbReference type="PANTHER" id="PTHR11076">
    <property type="entry name" value="DNA REPAIR POLYMERASE UMUC / TRANSFERASE FAMILY MEMBER"/>
    <property type="match status" value="1"/>
</dbReference>
<dbReference type="GO" id="GO:0005829">
    <property type="term" value="C:cytosol"/>
    <property type="evidence" value="ECO:0007669"/>
    <property type="project" value="TreeGrafter"/>
</dbReference>
<dbReference type="GO" id="GO:0003684">
    <property type="term" value="F:damaged DNA binding"/>
    <property type="evidence" value="ECO:0007669"/>
    <property type="project" value="InterPro"/>
</dbReference>
<dbReference type="GO" id="GO:0006261">
    <property type="term" value="P:DNA-templated DNA replication"/>
    <property type="evidence" value="ECO:0007669"/>
    <property type="project" value="UniProtKB-UniRule"/>
</dbReference>
<dbReference type="GO" id="GO:0009432">
    <property type="term" value="P:SOS response"/>
    <property type="evidence" value="ECO:0007669"/>
    <property type="project" value="TreeGrafter"/>
</dbReference>
<dbReference type="SUPFAM" id="SSF56672">
    <property type="entry name" value="DNA/RNA polymerases"/>
    <property type="match status" value="1"/>
</dbReference>
<keyword evidence="4" id="KW-0808">Transferase</keyword>
<dbReference type="SUPFAM" id="SSF100879">
    <property type="entry name" value="Lesion bypass DNA polymerase (Y-family), little finger domain"/>
    <property type="match status" value="1"/>
</dbReference>
<keyword evidence="4" id="KW-0227">DNA damage</keyword>
<dbReference type="CDD" id="cd03586">
    <property type="entry name" value="PolY_Pol_IV_kappa"/>
    <property type="match status" value="1"/>
</dbReference>
<dbReference type="Pfam" id="PF00817">
    <property type="entry name" value="IMS"/>
    <property type="match status" value="1"/>
</dbReference>
<feature type="site" description="Substrate discrimination" evidence="4">
    <location>
        <position position="17"/>
    </location>
</feature>
<dbReference type="Gene3D" id="3.30.70.270">
    <property type="match status" value="1"/>
</dbReference>
<keyword evidence="4" id="KW-0460">Magnesium</keyword>
<dbReference type="Pfam" id="PF11798">
    <property type="entry name" value="IMS_HHH"/>
    <property type="match status" value="1"/>
</dbReference>
<comment type="subunit">
    <text evidence="4">Monomer.</text>
</comment>
<dbReference type="GO" id="GO:0000287">
    <property type="term" value="F:magnesium ion binding"/>
    <property type="evidence" value="ECO:0007669"/>
    <property type="project" value="UniProtKB-UniRule"/>
</dbReference>
<dbReference type="GO" id="GO:0006281">
    <property type="term" value="P:DNA repair"/>
    <property type="evidence" value="ECO:0007669"/>
    <property type="project" value="UniProtKB-UniRule"/>
</dbReference>
<dbReference type="OrthoDB" id="9808813at2"/>
<dbReference type="RefSeq" id="WP_034243439.1">
    <property type="nucleotide sequence ID" value="NZ_BJYK01000001.1"/>
</dbReference>
<dbReference type="NCBIfam" id="NF002677">
    <property type="entry name" value="PRK02406.1"/>
    <property type="match status" value="1"/>
</dbReference>
<dbReference type="PIRSF" id="PIRSF036603">
    <property type="entry name" value="DPol_eta"/>
    <property type="match status" value="1"/>
</dbReference>
<comment type="catalytic activity">
    <reaction evidence="3 4">
        <text>DNA(n) + a 2'-deoxyribonucleoside 5'-triphosphate = DNA(n+1) + diphosphate</text>
        <dbReference type="Rhea" id="RHEA:22508"/>
        <dbReference type="Rhea" id="RHEA-COMP:17339"/>
        <dbReference type="Rhea" id="RHEA-COMP:17340"/>
        <dbReference type="ChEBI" id="CHEBI:33019"/>
        <dbReference type="ChEBI" id="CHEBI:61560"/>
        <dbReference type="ChEBI" id="CHEBI:173112"/>
        <dbReference type="EC" id="2.7.7.7"/>
    </reaction>
</comment>
<feature type="domain" description="UmuC" evidence="5">
    <location>
        <begin position="8"/>
        <end position="188"/>
    </location>
</feature>
<comment type="similarity">
    <text evidence="1 4">Belongs to the DNA polymerase type-Y family.</text>
</comment>
<dbReference type="Gene3D" id="3.30.1490.100">
    <property type="entry name" value="DNA polymerase, Y-family, little finger domain"/>
    <property type="match status" value="1"/>
</dbReference>
<dbReference type="GO" id="GO:0042276">
    <property type="term" value="P:error-prone translesion synthesis"/>
    <property type="evidence" value="ECO:0007669"/>
    <property type="project" value="TreeGrafter"/>
</dbReference>
<keyword evidence="4" id="KW-0963">Cytoplasm</keyword>
<evidence type="ECO:0000256" key="1">
    <source>
        <dbReference type="ARBA" id="ARBA00010945"/>
    </source>
</evidence>
<feature type="binding site" evidence="4">
    <location>
        <position position="106"/>
    </location>
    <ligand>
        <name>Mg(2+)</name>
        <dbReference type="ChEBI" id="CHEBI:18420"/>
    </ligand>
</feature>
<dbReference type="InterPro" id="IPR050116">
    <property type="entry name" value="DNA_polymerase-Y"/>
</dbReference>
<dbReference type="InterPro" id="IPR043128">
    <property type="entry name" value="Rev_trsase/Diguanyl_cyclase"/>
</dbReference>
<dbReference type="AlphaFoldDB" id="A0A511YTR6"/>
<comment type="function">
    <text evidence="2 4">Poorly processive, error-prone DNA polymerase involved in untargeted mutagenesis. Copies undamaged DNA at stalled replication forks, which arise in vivo from mismatched or misaligned primer ends. These misaligned primers can be extended by PolIV. Exhibits no 3'-5' exonuclease (proofreading) activity. May be involved in translesional synthesis, in conjunction with the beta clamp from PolIII.</text>
</comment>
<reference evidence="6 7" key="1">
    <citation type="submission" date="2019-07" db="EMBL/GenBank/DDBJ databases">
        <title>Whole genome shotgun sequence of Actinotalea fermentans NBRC 105374.</title>
        <authorList>
            <person name="Hosoyama A."/>
            <person name="Uohara A."/>
            <person name="Ohji S."/>
            <person name="Ichikawa N."/>
        </authorList>
    </citation>
    <scope>NUCLEOTIDE SEQUENCE [LARGE SCALE GENOMIC DNA]</scope>
    <source>
        <strain evidence="6 7">NBRC 105374</strain>
    </source>
</reference>
<evidence type="ECO:0000256" key="2">
    <source>
        <dbReference type="ARBA" id="ARBA00025589"/>
    </source>
</evidence>
<dbReference type="EMBL" id="BJYK01000001">
    <property type="protein sequence ID" value="GEN78589.1"/>
    <property type="molecule type" value="Genomic_DNA"/>
</dbReference>
<dbReference type="HAMAP" id="MF_01113">
    <property type="entry name" value="DNApol_IV"/>
    <property type="match status" value="1"/>
</dbReference>
<dbReference type="InterPro" id="IPR001126">
    <property type="entry name" value="UmuC"/>
</dbReference>
<evidence type="ECO:0000313" key="7">
    <source>
        <dbReference type="Proteomes" id="UP000321484"/>
    </source>
</evidence>
<accession>A0A511YTR6</accession>
<comment type="cofactor">
    <cofactor evidence="4">
        <name>Mg(2+)</name>
        <dbReference type="ChEBI" id="CHEBI:18420"/>
    </cofactor>
    <text evidence="4">Binds 2 magnesium ions per subunit.</text>
</comment>
<keyword evidence="4" id="KW-0235">DNA replication</keyword>
<keyword evidence="4" id="KW-0515">Mutator protein</keyword>
<dbReference type="Gene3D" id="3.40.1170.60">
    <property type="match status" value="1"/>
</dbReference>
<proteinExistence type="inferred from homology"/>
<dbReference type="InterPro" id="IPR022880">
    <property type="entry name" value="DNApol_IV"/>
</dbReference>
<evidence type="ECO:0000259" key="5">
    <source>
        <dbReference type="PROSITE" id="PS50173"/>
    </source>
</evidence>
<dbReference type="NCBIfam" id="NF003015">
    <property type="entry name" value="PRK03858.1"/>
    <property type="match status" value="1"/>
</dbReference>
<dbReference type="InterPro" id="IPR043502">
    <property type="entry name" value="DNA/RNA_pol_sf"/>
</dbReference>